<dbReference type="Pfam" id="PF00941">
    <property type="entry name" value="FAD_binding_5"/>
    <property type="match status" value="1"/>
</dbReference>
<evidence type="ECO:0000256" key="1">
    <source>
        <dbReference type="ARBA" id="ARBA00022630"/>
    </source>
</evidence>
<organism evidence="5 6">
    <name type="scientific">Zestosphaera tikiterensis</name>
    <dbReference type="NCBI Taxonomy" id="1973259"/>
    <lineage>
        <taxon>Archaea</taxon>
        <taxon>Thermoproteota</taxon>
        <taxon>Thermoprotei</taxon>
        <taxon>Desulfurococcales</taxon>
        <taxon>Desulfurococcaceae</taxon>
        <taxon>Zestosphaera</taxon>
    </lineage>
</organism>
<accession>A0A2R7Y7R9</accession>
<name>A0A2R7Y7R9_9CREN</name>
<feature type="domain" description="FAD-binding PCMH-type" evidence="4">
    <location>
        <begin position="3"/>
        <end position="179"/>
    </location>
</feature>
<dbReference type="InterPro" id="IPR002346">
    <property type="entry name" value="Mopterin_DH_FAD-bd"/>
</dbReference>
<dbReference type="EMBL" id="NBVN01000002">
    <property type="protein sequence ID" value="PUA33568.1"/>
    <property type="molecule type" value="Genomic_DNA"/>
</dbReference>
<dbReference type="InterPro" id="IPR051312">
    <property type="entry name" value="Diverse_Substr_Oxidored"/>
</dbReference>
<dbReference type="AlphaFoldDB" id="A0A2R7Y7R9"/>
<sequence>MLTKIPEFNFLKATSVDEALRLIATHSNYKLLAGGTDLLMDLRIGRYKPEVVIDISKVMELKYIKDLGDKIAIGSLTTLQEVLESPVVRGKAPVLVEAVSNMASWQIRNMATLGGNLCNASPAADTAPPLMVLNASLKLRSLSKGERVVNVNEFFLGPRQTVLEKGEMLTEVEIPYVKDAGQSYLKLGRRNAFTLSIVSVASLVKVEDGRFKEVRVALNSVAPTPVRARSVEQALIGKEVSYEAVVKASNEVIHDISPISDVRASAEYRRKVSIVLVRDSILKSLSGLGINVR</sequence>
<dbReference type="FunFam" id="3.30.465.10:FF:000017">
    <property type="entry name" value="Xanthine dehydrogenase, FAD binding subunit"/>
    <property type="match status" value="1"/>
</dbReference>
<dbReference type="InterPro" id="IPR016167">
    <property type="entry name" value="FAD-bd_PCMH_sub1"/>
</dbReference>
<dbReference type="Proteomes" id="UP000244093">
    <property type="component" value="Unassembled WGS sequence"/>
</dbReference>
<dbReference type="GO" id="GO:0016491">
    <property type="term" value="F:oxidoreductase activity"/>
    <property type="evidence" value="ECO:0007669"/>
    <property type="project" value="UniProtKB-KW"/>
</dbReference>
<dbReference type="Gene3D" id="3.30.43.10">
    <property type="entry name" value="Uridine Diphospho-n-acetylenolpyruvylglucosamine Reductase, domain 2"/>
    <property type="match status" value="1"/>
</dbReference>
<evidence type="ECO:0000313" key="6">
    <source>
        <dbReference type="Proteomes" id="UP000244093"/>
    </source>
</evidence>
<dbReference type="GO" id="GO:0071949">
    <property type="term" value="F:FAD binding"/>
    <property type="evidence" value="ECO:0007669"/>
    <property type="project" value="InterPro"/>
</dbReference>
<gene>
    <name evidence="5" type="ORF">B7O98_03890</name>
</gene>
<dbReference type="Gene3D" id="3.30.465.10">
    <property type="match status" value="1"/>
</dbReference>
<evidence type="ECO:0000313" key="5">
    <source>
        <dbReference type="EMBL" id="PUA33568.1"/>
    </source>
</evidence>
<keyword evidence="2" id="KW-0274">FAD</keyword>
<proteinExistence type="predicted"/>
<dbReference type="SMART" id="SM01092">
    <property type="entry name" value="CO_deh_flav_C"/>
    <property type="match status" value="1"/>
</dbReference>
<evidence type="ECO:0000256" key="2">
    <source>
        <dbReference type="ARBA" id="ARBA00022827"/>
    </source>
</evidence>
<reference evidence="5 6" key="1">
    <citation type="journal article" date="2018" name="Syst. Appl. Microbiol.">
        <title>A new symbiotic nanoarchaeote (Candidatus Nanoclepta minutus) and its host (Zestosphaera tikiterensis gen. nov., sp. nov.) from a New Zealand hot spring.</title>
        <authorList>
            <person name="St John E."/>
            <person name="Liu Y."/>
            <person name="Podar M."/>
            <person name="Stott M.B."/>
            <person name="Meneghin J."/>
            <person name="Chen Z."/>
            <person name="Lagutin K."/>
            <person name="Mitchell K."/>
            <person name="Reysenbach A.L."/>
        </authorList>
    </citation>
    <scope>NUCLEOTIDE SEQUENCE [LARGE SCALE GENOMIC DNA]</scope>
    <source>
        <strain evidence="5">NZ3</strain>
    </source>
</reference>
<keyword evidence="1" id="KW-0285">Flavoprotein</keyword>
<dbReference type="InterPro" id="IPR036318">
    <property type="entry name" value="FAD-bd_PCMH-like_sf"/>
</dbReference>
<evidence type="ECO:0000259" key="4">
    <source>
        <dbReference type="PROSITE" id="PS51387"/>
    </source>
</evidence>
<dbReference type="InterPro" id="IPR005107">
    <property type="entry name" value="CO_DH_flav_C"/>
</dbReference>
<dbReference type="InterPro" id="IPR036683">
    <property type="entry name" value="CO_DH_flav_C_dom_sf"/>
</dbReference>
<dbReference type="PROSITE" id="PS51387">
    <property type="entry name" value="FAD_PCMH"/>
    <property type="match status" value="1"/>
</dbReference>
<dbReference type="SUPFAM" id="SSF56176">
    <property type="entry name" value="FAD-binding/transporter-associated domain-like"/>
    <property type="match status" value="1"/>
</dbReference>
<dbReference type="InterPro" id="IPR016169">
    <property type="entry name" value="FAD-bd_PCMH_sub2"/>
</dbReference>
<keyword evidence="3" id="KW-0560">Oxidoreductase</keyword>
<dbReference type="InterPro" id="IPR016166">
    <property type="entry name" value="FAD-bd_PCMH"/>
</dbReference>
<evidence type="ECO:0000256" key="3">
    <source>
        <dbReference type="ARBA" id="ARBA00023002"/>
    </source>
</evidence>
<comment type="caution">
    <text evidence="5">The sequence shown here is derived from an EMBL/GenBank/DDBJ whole genome shotgun (WGS) entry which is preliminary data.</text>
</comment>
<dbReference type="Gene3D" id="3.30.390.50">
    <property type="entry name" value="CO dehydrogenase flavoprotein, C-terminal domain"/>
    <property type="match status" value="1"/>
</dbReference>
<protein>
    <recommendedName>
        <fullName evidence="4">FAD-binding PCMH-type domain-containing protein</fullName>
    </recommendedName>
</protein>
<dbReference type="SUPFAM" id="SSF55447">
    <property type="entry name" value="CO dehydrogenase flavoprotein C-terminal domain-like"/>
    <property type="match status" value="1"/>
</dbReference>
<dbReference type="PANTHER" id="PTHR42659:SF2">
    <property type="entry name" value="XANTHINE DEHYDROGENASE SUBUNIT C-RELATED"/>
    <property type="match status" value="1"/>
</dbReference>
<dbReference type="Pfam" id="PF03450">
    <property type="entry name" value="CO_deh_flav_C"/>
    <property type="match status" value="1"/>
</dbReference>
<dbReference type="PANTHER" id="PTHR42659">
    <property type="entry name" value="XANTHINE DEHYDROGENASE SUBUNIT C-RELATED"/>
    <property type="match status" value="1"/>
</dbReference>